<comment type="caution">
    <text evidence="2">The sequence shown here is derived from an EMBL/GenBank/DDBJ whole genome shotgun (WGS) entry which is preliminary data.</text>
</comment>
<keyword evidence="3" id="KW-1185">Reference proteome</keyword>
<dbReference type="EMBL" id="JANQDX010000015">
    <property type="protein sequence ID" value="KAL0911596.1"/>
    <property type="molecule type" value="Genomic_DNA"/>
</dbReference>
<keyword evidence="1" id="KW-0472">Membrane</keyword>
<dbReference type="AlphaFoldDB" id="A0ABD0UG70"/>
<dbReference type="Proteomes" id="UP001552299">
    <property type="component" value="Unassembled WGS sequence"/>
</dbReference>
<keyword evidence="1" id="KW-0812">Transmembrane</keyword>
<keyword evidence="1" id="KW-1133">Transmembrane helix</keyword>
<proteinExistence type="predicted"/>
<reference evidence="2 3" key="1">
    <citation type="journal article" date="2024" name="Plant Biotechnol. J.">
        <title>Dendrobium thyrsiflorum genome and its molecular insights into genes involved in important horticultural traits.</title>
        <authorList>
            <person name="Chen B."/>
            <person name="Wang J.Y."/>
            <person name="Zheng P.J."/>
            <person name="Li K.L."/>
            <person name="Liang Y.M."/>
            <person name="Chen X.F."/>
            <person name="Zhang C."/>
            <person name="Zhao X."/>
            <person name="He X."/>
            <person name="Zhang G.Q."/>
            <person name="Liu Z.J."/>
            <person name="Xu Q."/>
        </authorList>
    </citation>
    <scope>NUCLEOTIDE SEQUENCE [LARGE SCALE GENOMIC DNA]</scope>
    <source>
        <strain evidence="2">GZMU011</strain>
    </source>
</reference>
<evidence type="ECO:0000256" key="1">
    <source>
        <dbReference type="SAM" id="Phobius"/>
    </source>
</evidence>
<accession>A0ABD0UG70</accession>
<protein>
    <submittedName>
        <fullName evidence="2">Uncharacterized protein</fullName>
    </submittedName>
</protein>
<organism evidence="2 3">
    <name type="scientific">Dendrobium thyrsiflorum</name>
    <name type="common">Pinecone-like raceme dendrobium</name>
    <name type="synonym">Orchid</name>
    <dbReference type="NCBI Taxonomy" id="117978"/>
    <lineage>
        <taxon>Eukaryota</taxon>
        <taxon>Viridiplantae</taxon>
        <taxon>Streptophyta</taxon>
        <taxon>Embryophyta</taxon>
        <taxon>Tracheophyta</taxon>
        <taxon>Spermatophyta</taxon>
        <taxon>Magnoliopsida</taxon>
        <taxon>Liliopsida</taxon>
        <taxon>Asparagales</taxon>
        <taxon>Orchidaceae</taxon>
        <taxon>Epidendroideae</taxon>
        <taxon>Malaxideae</taxon>
        <taxon>Dendrobiinae</taxon>
        <taxon>Dendrobium</taxon>
    </lineage>
</organism>
<evidence type="ECO:0000313" key="2">
    <source>
        <dbReference type="EMBL" id="KAL0911596.1"/>
    </source>
</evidence>
<sequence length="80" mass="8948">MFCVLPLLEPTFFGWILLVYAVAGCWSVLDFDWIGGKDLRLDDDEAGFLHATLDVLICICNLGGYLIVFFASNGWSKLDN</sequence>
<gene>
    <name evidence="2" type="ORF">M5K25_019750</name>
</gene>
<evidence type="ECO:0000313" key="3">
    <source>
        <dbReference type="Proteomes" id="UP001552299"/>
    </source>
</evidence>
<feature type="transmembrane region" description="Helical" evidence="1">
    <location>
        <begin position="46"/>
        <end position="71"/>
    </location>
</feature>
<feature type="transmembrane region" description="Helical" evidence="1">
    <location>
        <begin position="12"/>
        <end position="34"/>
    </location>
</feature>
<name>A0ABD0UG70_DENTH</name>